<keyword evidence="5 6" id="KW-0949">S-adenosyl-L-methionine</keyword>
<accession>A0A098LJQ4</accession>
<sequence length="275" mass="31460">MDFLQIIIPATEDIKEMLIAELDFLGFDSFQETEEGIEAYVQDDIFQEEELKEVLSKYQDTPFYTVSKLEKKNWNEEWEKNFDPVRIDDQVLIRASFHHPDKNFPYEILINPKMAFGTGHHETTSLMIKAQLGLDHQGKTILDAGAGTGVLGIFAGMLGAKEITATDIDEWAFSNMIENAEINNIYNMKCLQGTMAELNLTKYKYDIILANINKNVLLDEIKLYALALNKSGYLLLSGFYTEDIEDIKSEAINRGLKFETSLQKNNWACLMFQHS</sequence>
<feature type="binding site" evidence="6">
    <location>
        <position position="211"/>
    </location>
    <ligand>
        <name>S-adenosyl-L-methionine</name>
        <dbReference type="ChEBI" id="CHEBI:59789"/>
    </ligand>
</feature>
<feature type="binding site" evidence="6">
    <location>
        <position position="124"/>
    </location>
    <ligand>
        <name>S-adenosyl-L-methionine</name>
        <dbReference type="ChEBI" id="CHEBI:59789"/>
    </ligand>
</feature>
<comment type="similarity">
    <text evidence="1 6">Belongs to the methyltransferase superfamily. PrmA family.</text>
</comment>
<proteinExistence type="inferred from homology"/>
<dbReference type="PIRSF" id="PIRSF000401">
    <property type="entry name" value="RPL11_MTase"/>
    <property type="match status" value="1"/>
</dbReference>
<comment type="catalytic activity">
    <reaction evidence="6">
        <text>L-lysyl-[protein] + 3 S-adenosyl-L-methionine = N(6),N(6),N(6)-trimethyl-L-lysyl-[protein] + 3 S-adenosyl-L-homocysteine + 3 H(+)</text>
        <dbReference type="Rhea" id="RHEA:54192"/>
        <dbReference type="Rhea" id="RHEA-COMP:9752"/>
        <dbReference type="Rhea" id="RHEA-COMP:13826"/>
        <dbReference type="ChEBI" id="CHEBI:15378"/>
        <dbReference type="ChEBI" id="CHEBI:29969"/>
        <dbReference type="ChEBI" id="CHEBI:57856"/>
        <dbReference type="ChEBI" id="CHEBI:59789"/>
        <dbReference type="ChEBI" id="CHEBI:61961"/>
    </reaction>
</comment>
<dbReference type="OrthoDB" id="9785995at2"/>
<comment type="function">
    <text evidence="6">Methylates ribosomal protein L11.</text>
</comment>
<dbReference type="Proteomes" id="UP000030185">
    <property type="component" value="Unassembled WGS sequence"/>
</dbReference>
<keyword evidence="7" id="KW-0689">Ribosomal protein</keyword>
<dbReference type="Pfam" id="PF06325">
    <property type="entry name" value="PrmA"/>
    <property type="match status" value="1"/>
</dbReference>
<dbReference type="GO" id="GO:0005737">
    <property type="term" value="C:cytoplasm"/>
    <property type="evidence" value="ECO:0007669"/>
    <property type="project" value="UniProtKB-SubCell"/>
</dbReference>
<dbReference type="GO" id="GO:0005840">
    <property type="term" value="C:ribosome"/>
    <property type="evidence" value="ECO:0007669"/>
    <property type="project" value="UniProtKB-KW"/>
</dbReference>
<keyword evidence="4 6" id="KW-0808">Transferase</keyword>
<dbReference type="NCBIfam" id="NF001785">
    <property type="entry name" value="PRK00517.2-2"/>
    <property type="match status" value="1"/>
</dbReference>
<reference evidence="7 8" key="1">
    <citation type="submission" date="2014-09" db="EMBL/GenBank/DDBJ databases">
        <title>Sporocytophaga myxococcoides PG-01 genome sequencing.</title>
        <authorList>
            <person name="Liu L."/>
            <person name="Gao P.J."/>
            <person name="Chen G.J."/>
            <person name="Wang L.S."/>
        </authorList>
    </citation>
    <scope>NUCLEOTIDE SEQUENCE [LARGE SCALE GENOMIC DNA]</scope>
    <source>
        <strain evidence="7 8">PG-01</strain>
    </source>
</reference>
<feature type="binding site" evidence="6">
    <location>
        <position position="167"/>
    </location>
    <ligand>
        <name>S-adenosyl-L-methionine</name>
        <dbReference type="ChEBI" id="CHEBI:59789"/>
    </ligand>
</feature>
<evidence type="ECO:0000313" key="7">
    <source>
        <dbReference type="EMBL" id="GAL87221.1"/>
    </source>
</evidence>
<dbReference type="eggNOG" id="COG2264">
    <property type="taxonomic scope" value="Bacteria"/>
</dbReference>
<dbReference type="STRING" id="153721.MYP_4451"/>
<gene>
    <name evidence="6" type="primary">prmA</name>
    <name evidence="7" type="ORF">MYP_4451</name>
</gene>
<comment type="caution">
    <text evidence="7">The sequence shown here is derived from an EMBL/GenBank/DDBJ whole genome shotgun (WGS) entry which is preliminary data.</text>
</comment>
<organism evidence="7 8">
    <name type="scientific">Sporocytophaga myxococcoides</name>
    <dbReference type="NCBI Taxonomy" id="153721"/>
    <lineage>
        <taxon>Bacteria</taxon>
        <taxon>Pseudomonadati</taxon>
        <taxon>Bacteroidota</taxon>
        <taxon>Cytophagia</taxon>
        <taxon>Cytophagales</taxon>
        <taxon>Cytophagaceae</taxon>
        <taxon>Sporocytophaga</taxon>
    </lineage>
</organism>
<dbReference type="AlphaFoldDB" id="A0A098LJQ4"/>
<dbReference type="CDD" id="cd02440">
    <property type="entry name" value="AdoMet_MTases"/>
    <property type="match status" value="1"/>
</dbReference>
<dbReference type="PANTHER" id="PTHR43648:SF1">
    <property type="entry name" value="ELECTRON TRANSFER FLAVOPROTEIN BETA SUBUNIT LYSINE METHYLTRANSFERASE"/>
    <property type="match status" value="1"/>
</dbReference>
<evidence type="ECO:0000256" key="6">
    <source>
        <dbReference type="HAMAP-Rule" id="MF_00735"/>
    </source>
</evidence>
<dbReference type="EC" id="2.1.1.-" evidence="6"/>
<evidence type="ECO:0000256" key="5">
    <source>
        <dbReference type="ARBA" id="ARBA00022691"/>
    </source>
</evidence>
<evidence type="ECO:0000313" key="8">
    <source>
        <dbReference type="Proteomes" id="UP000030185"/>
    </source>
</evidence>
<dbReference type="InterPro" id="IPR004498">
    <property type="entry name" value="Ribosomal_PrmA_MeTrfase"/>
</dbReference>
<dbReference type="HAMAP" id="MF_00735">
    <property type="entry name" value="Methyltr_PrmA"/>
    <property type="match status" value="1"/>
</dbReference>
<feature type="binding site" evidence="6">
    <location>
        <position position="145"/>
    </location>
    <ligand>
        <name>S-adenosyl-L-methionine</name>
        <dbReference type="ChEBI" id="CHEBI:59789"/>
    </ligand>
</feature>
<dbReference type="InterPro" id="IPR029063">
    <property type="entry name" value="SAM-dependent_MTases_sf"/>
</dbReference>
<keyword evidence="8" id="KW-1185">Reference proteome</keyword>
<dbReference type="InterPro" id="IPR050078">
    <property type="entry name" value="Ribosomal_L11_MeTrfase_PrmA"/>
</dbReference>
<keyword evidence="2 6" id="KW-0963">Cytoplasm</keyword>
<dbReference type="PANTHER" id="PTHR43648">
    <property type="entry name" value="ELECTRON TRANSFER FLAVOPROTEIN BETA SUBUNIT LYSINE METHYLTRANSFERASE"/>
    <property type="match status" value="1"/>
</dbReference>
<evidence type="ECO:0000256" key="1">
    <source>
        <dbReference type="ARBA" id="ARBA00009741"/>
    </source>
</evidence>
<dbReference type="RefSeq" id="WP_045468208.1">
    <property type="nucleotide sequence ID" value="NZ_BBLT01000011.1"/>
</dbReference>
<dbReference type="EMBL" id="BBLT01000011">
    <property type="protein sequence ID" value="GAL87221.1"/>
    <property type="molecule type" value="Genomic_DNA"/>
</dbReference>
<dbReference type="GO" id="GO:0032259">
    <property type="term" value="P:methylation"/>
    <property type="evidence" value="ECO:0007669"/>
    <property type="project" value="UniProtKB-KW"/>
</dbReference>
<dbReference type="GO" id="GO:0016279">
    <property type="term" value="F:protein-lysine N-methyltransferase activity"/>
    <property type="evidence" value="ECO:0007669"/>
    <property type="project" value="RHEA"/>
</dbReference>
<evidence type="ECO:0000256" key="4">
    <source>
        <dbReference type="ARBA" id="ARBA00022679"/>
    </source>
</evidence>
<comment type="subcellular location">
    <subcellularLocation>
        <location evidence="6">Cytoplasm</location>
    </subcellularLocation>
</comment>
<evidence type="ECO:0000256" key="2">
    <source>
        <dbReference type="ARBA" id="ARBA00022490"/>
    </source>
</evidence>
<name>A0A098LJQ4_9BACT</name>
<dbReference type="Gene3D" id="3.40.50.150">
    <property type="entry name" value="Vaccinia Virus protein VP39"/>
    <property type="match status" value="1"/>
</dbReference>
<keyword evidence="7" id="KW-0687">Ribonucleoprotein</keyword>
<keyword evidence="3 6" id="KW-0489">Methyltransferase</keyword>
<evidence type="ECO:0000256" key="3">
    <source>
        <dbReference type="ARBA" id="ARBA00022603"/>
    </source>
</evidence>
<protein>
    <recommendedName>
        <fullName evidence="6">Ribosomal protein L11 methyltransferase</fullName>
        <shortName evidence="6">L11 Mtase</shortName>
        <ecNumber evidence="6">2.1.1.-</ecNumber>
    </recommendedName>
</protein>
<dbReference type="SUPFAM" id="SSF53335">
    <property type="entry name" value="S-adenosyl-L-methionine-dependent methyltransferases"/>
    <property type="match status" value="1"/>
</dbReference>